<dbReference type="HOGENOM" id="CLU_2332164_0_0_0"/>
<dbReference type="AlphaFoldDB" id="Q026W3"/>
<proteinExistence type="predicted"/>
<name>Q026W3_SOLUE</name>
<sequence>MSTQISRRCHNGRVPIPANIAPIWNFLYDESVAVHAYWQLFKQLFGGTQDDLDLLDRSAGFCFYAIQEALVTDVQLTLSKLSDPEKPAEERTRLLNTY</sequence>
<reference evidence="1" key="1">
    <citation type="submission" date="2006-10" db="EMBL/GenBank/DDBJ databases">
        <title>Complete sequence of Solibacter usitatus Ellin6076.</title>
        <authorList>
            <consortium name="US DOE Joint Genome Institute"/>
            <person name="Copeland A."/>
            <person name="Lucas S."/>
            <person name="Lapidus A."/>
            <person name="Barry K."/>
            <person name="Detter J.C."/>
            <person name="Glavina del Rio T."/>
            <person name="Hammon N."/>
            <person name="Israni S."/>
            <person name="Dalin E."/>
            <person name="Tice H."/>
            <person name="Pitluck S."/>
            <person name="Thompson L.S."/>
            <person name="Brettin T."/>
            <person name="Bruce D."/>
            <person name="Han C."/>
            <person name="Tapia R."/>
            <person name="Gilna P."/>
            <person name="Schmutz J."/>
            <person name="Larimer F."/>
            <person name="Land M."/>
            <person name="Hauser L."/>
            <person name="Kyrpides N."/>
            <person name="Mikhailova N."/>
            <person name="Janssen P.H."/>
            <person name="Kuske C.R."/>
            <person name="Richardson P."/>
        </authorList>
    </citation>
    <scope>NUCLEOTIDE SEQUENCE</scope>
    <source>
        <strain evidence="1">Ellin6076</strain>
    </source>
</reference>
<dbReference type="EMBL" id="CP000473">
    <property type="protein sequence ID" value="ABJ82950.1"/>
    <property type="molecule type" value="Genomic_DNA"/>
</dbReference>
<evidence type="ECO:0000313" key="1">
    <source>
        <dbReference type="EMBL" id="ABJ82950.1"/>
    </source>
</evidence>
<dbReference type="STRING" id="234267.Acid_1960"/>
<dbReference type="InParanoid" id="Q026W3"/>
<protein>
    <submittedName>
        <fullName evidence="1">Uncharacterized protein</fullName>
    </submittedName>
</protein>
<gene>
    <name evidence="1" type="ordered locus">Acid_1960</name>
</gene>
<accession>Q026W3</accession>
<organism evidence="1">
    <name type="scientific">Solibacter usitatus (strain Ellin6076)</name>
    <dbReference type="NCBI Taxonomy" id="234267"/>
    <lineage>
        <taxon>Bacteria</taxon>
        <taxon>Pseudomonadati</taxon>
        <taxon>Acidobacteriota</taxon>
        <taxon>Terriglobia</taxon>
        <taxon>Bryobacterales</taxon>
        <taxon>Solibacteraceae</taxon>
        <taxon>Candidatus Solibacter</taxon>
    </lineage>
</organism>
<dbReference type="KEGG" id="sus:Acid_1960"/>